<protein>
    <recommendedName>
        <fullName evidence="10">Purine nucleoside phosphorylase</fullName>
    </recommendedName>
</protein>
<dbReference type="Proteomes" id="UP000578091">
    <property type="component" value="Unassembled WGS sequence"/>
</dbReference>
<evidence type="ECO:0000313" key="12">
    <source>
        <dbReference type="EMBL" id="NZA28336.1"/>
    </source>
</evidence>
<comment type="caution">
    <text evidence="12">The sequence shown here is derived from an EMBL/GenBank/DDBJ whole genome shotgun (WGS) entry which is preliminary data.</text>
</comment>
<feature type="compositionally biased region" description="Low complexity" evidence="11">
    <location>
        <begin position="103"/>
        <end position="113"/>
    </location>
</feature>
<proteinExistence type="inferred from homology"/>
<comment type="catalytic activity">
    <reaction evidence="9">
        <text>S-methyl-5'-thioadenosine + phosphate = 5-(methylsulfanyl)-alpha-D-ribose 1-phosphate + adenine</text>
        <dbReference type="Rhea" id="RHEA:11852"/>
        <dbReference type="ChEBI" id="CHEBI:16708"/>
        <dbReference type="ChEBI" id="CHEBI:17509"/>
        <dbReference type="ChEBI" id="CHEBI:43474"/>
        <dbReference type="ChEBI" id="CHEBI:58533"/>
        <dbReference type="EC" id="2.4.2.28"/>
    </reaction>
    <physiologicalReaction direction="left-to-right" evidence="9">
        <dbReference type="Rhea" id="RHEA:11853"/>
    </physiologicalReaction>
</comment>
<organism evidence="12 13">
    <name type="scientific">Luteimonas salinisoli</name>
    <dbReference type="NCBI Taxonomy" id="2752307"/>
    <lineage>
        <taxon>Bacteria</taxon>
        <taxon>Pseudomonadati</taxon>
        <taxon>Pseudomonadota</taxon>
        <taxon>Gammaproteobacteria</taxon>
        <taxon>Lysobacterales</taxon>
        <taxon>Lysobacteraceae</taxon>
        <taxon>Luteimonas</taxon>
    </lineage>
</organism>
<dbReference type="GO" id="GO:0005507">
    <property type="term" value="F:copper ion binding"/>
    <property type="evidence" value="ECO:0007669"/>
    <property type="project" value="TreeGrafter"/>
</dbReference>
<evidence type="ECO:0000256" key="1">
    <source>
        <dbReference type="ARBA" id="ARBA00000553"/>
    </source>
</evidence>
<feature type="compositionally biased region" description="Gly residues" evidence="11">
    <location>
        <begin position="114"/>
        <end position="124"/>
    </location>
</feature>
<dbReference type="NCBIfam" id="TIGR00726">
    <property type="entry name" value="peptidoglycan editing factor PgeF"/>
    <property type="match status" value="1"/>
</dbReference>
<evidence type="ECO:0000256" key="11">
    <source>
        <dbReference type="SAM" id="MobiDB-lite"/>
    </source>
</evidence>
<keyword evidence="4" id="KW-0479">Metal-binding</keyword>
<dbReference type="InterPro" id="IPR011324">
    <property type="entry name" value="Cytotoxic_necrot_fac-like_cat"/>
</dbReference>
<evidence type="ECO:0000256" key="10">
    <source>
        <dbReference type="RuleBase" id="RU361274"/>
    </source>
</evidence>
<keyword evidence="3" id="KW-0808">Transferase</keyword>
<dbReference type="PANTHER" id="PTHR30616">
    <property type="entry name" value="UNCHARACTERIZED PROTEIN YFIH"/>
    <property type="match status" value="1"/>
</dbReference>
<evidence type="ECO:0000313" key="13">
    <source>
        <dbReference type="Proteomes" id="UP000578091"/>
    </source>
</evidence>
<evidence type="ECO:0000256" key="5">
    <source>
        <dbReference type="ARBA" id="ARBA00022801"/>
    </source>
</evidence>
<dbReference type="Gene3D" id="3.60.140.10">
    <property type="entry name" value="CNF1/YfiH-like putative cysteine hydrolases"/>
    <property type="match status" value="1"/>
</dbReference>
<dbReference type="Pfam" id="PF02578">
    <property type="entry name" value="Cu-oxidase_4"/>
    <property type="match status" value="2"/>
</dbReference>
<keyword evidence="6" id="KW-0862">Zinc</keyword>
<comment type="similarity">
    <text evidence="2 10">Belongs to the purine nucleoside phosphorylase YfiH/LACC1 family.</text>
</comment>
<evidence type="ECO:0000256" key="4">
    <source>
        <dbReference type="ARBA" id="ARBA00022723"/>
    </source>
</evidence>
<dbReference type="AlphaFoldDB" id="A0A853JG53"/>
<comment type="catalytic activity">
    <reaction evidence="1">
        <text>inosine + phosphate = alpha-D-ribose 1-phosphate + hypoxanthine</text>
        <dbReference type="Rhea" id="RHEA:27646"/>
        <dbReference type="ChEBI" id="CHEBI:17368"/>
        <dbReference type="ChEBI" id="CHEBI:17596"/>
        <dbReference type="ChEBI" id="CHEBI:43474"/>
        <dbReference type="ChEBI" id="CHEBI:57720"/>
        <dbReference type="EC" id="2.4.2.1"/>
    </reaction>
    <physiologicalReaction direction="left-to-right" evidence="1">
        <dbReference type="Rhea" id="RHEA:27647"/>
    </physiologicalReaction>
</comment>
<feature type="region of interest" description="Disordered" evidence="11">
    <location>
        <begin position="90"/>
        <end position="143"/>
    </location>
</feature>
<gene>
    <name evidence="12" type="primary">pgeF</name>
    <name evidence="12" type="ORF">H0E84_18325</name>
</gene>
<evidence type="ECO:0000256" key="9">
    <source>
        <dbReference type="ARBA" id="ARBA00049893"/>
    </source>
</evidence>
<evidence type="ECO:0000256" key="7">
    <source>
        <dbReference type="ARBA" id="ARBA00047989"/>
    </source>
</evidence>
<comment type="catalytic activity">
    <reaction evidence="7">
        <text>adenosine + H2O + H(+) = inosine + NH4(+)</text>
        <dbReference type="Rhea" id="RHEA:24408"/>
        <dbReference type="ChEBI" id="CHEBI:15377"/>
        <dbReference type="ChEBI" id="CHEBI:15378"/>
        <dbReference type="ChEBI" id="CHEBI:16335"/>
        <dbReference type="ChEBI" id="CHEBI:17596"/>
        <dbReference type="ChEBI" id="CHEBI:28938"/>
        <dbReference type="EC" id="3.5.4.4"/>
    </reaction>
    <physiologicalReaction direction="left-to-right" evidence="7">
        <dbReference type="Rhea" id="RHEA:24409"/>
    </physiologicalReaction>
</comment>
<dbReference type="EMBL" id="JACCKA010000092">
    <property type="protein sequence ID" value="NZA28336.1"/>
    <property type="molecule type" value="Genomic_DNA"/>
</dbReference>
<dbReference type="GO" id="GO:0016787">
    <property type="term" value="F:hydrolase activity"/>
    <property type="evidence" value="ECO:0007669"/>
    <property type="project" value="UniProtKB-KW"/>
</dbReference>
<dbReference type="InterPro" id="IPR003730">
    <property type="entry name" value="Cu_polyphenol_OxRdtase"/>
</dbReference>
<accession>A0A853JG53</accession>
<evidence type="ECO:0000256" key="8">
    <source>
        <dbReference type="ARBA" id="ARBA00048968"/>
    </source>
</evidence>
<name>A0A853JG53_9GAMM</name>
<dbReference type="InterPro" id="IPR038371">
    <property type="entry name" value="Cu_polyphenol_OxRdtase_sf"/>
</dbReference>
<evidence type="ECO:0000256" key="2">
    <source>
        <dbReference type="ARBA" id="ARBA00007353"/>
    </source>
</evidence>
<reference evidence="12 13" key="1">
    <citation type="submission" date="2020-07" db="EMBL/GenBank/DDBJ databases">
        <title>Luteimonas sp. SJ-92.</title>
        <authorList>
            <person name="Huang X.-X."/>
            <person name="Xu L."/>
            <person name="Sun J.-Q."/>
        </authorList>
    </citation>
    <scope>NUCLEOTIDE SEQUENCE [LARGE SCALE GENOMIC DNA]</scope>
    <source>
        <strain evidence="12 13">SJ-92</strain>
    </source>
</reference>
<evidence type="ECO:0000256" key="3">
    <source>
        <dbReference type="ARBA" id="ARBA00022679"/>
    </source>
</evidence>
<dbReference type="PANTHER" id="PTHR30616:SF2">
    <property type="entry name" value="PURINE NUCLEOSIDE PHOSPHORYLASE LACC1"/>
    <property type="match status" value="1"/>
</dbReference>
<evidence type="ECO:0000256" key="6">
    <source>
        <dbReference type="ARBA" id="ARBA00022833"/>
    </source>
</evidence>
<dbReference type="RefSeq" id="WP_180680103.1">
    <property type="nucleotide sequence ID" value="NZ_JACCKA010000092.1"/>
</dbReference>
<keyword evidence="13" id="KW-1185">Reference proteome</keyword>
<keyword evidence="5" id="KW-0378">Hydrolase</keyword>
<sequence>MSAQDAEPAILRAAWPAPPGVVAFTTLRRGAGVSAPPFDDFNLGAHCGDDPAAVARNRAELERRFGLPGPPCWLRQVHGIAVQRWDRPVQSPARFDGPGADLAPHAPGQAAGPAAGGRPEGGAAGVELGVFGAGGPPDRAAAPEADASVTADPGTVLAVLTADCLPVVLAAADGSEVAAVHAGWRGLAAGVLEATLAELRAPASAVRAWLGPAAGPRAYEVDAAVRDAFFAADGRAAEAFVATRPGHWFADLYALARMRLTAAGMSSGEIHGGGECTITDRDRFFSHRRDGRGGRMATVVYRER</sequence>
<dbReference type="SUPFAM" id="SSF64438">
    <property type="entry name" value="CNF1/YfiH-like putative cysteine hydrolases"/>
    <property type="match status" value="2"/>
</dbReference>
<comment type="catalytic activity">
    <reaction evidence="8">
        <text>adenosine + phosphate = alpha-D-ribose 1-phosphate + adenine</text>
        <dbReference type="Rhea" id="RHEA:27642"/>
        <dbReference type="ChEBI" id="CHEBI:16335"/>
        <dbReference type="ChEBI" id="CHEBI:16708"/>
        <dbReference type="ChEBI" id="CHEBI:43474"/>
        <dbReference type="ChEBI" id="CHEBI:57720"/>
        <dbReference type="EC" id="2.4.2.1"/>
    </reaction>
    <physiologicalReaction direction="left-to-right" evidence="8">
        <dbReference type="Rhea" id="RHEA:27643"/>
    </physiologicalReaction>
</comment>
<dbReference type="CDD" id="cd16833">
    <property type="entry name" value="YfiH"/>
    <property type="match status" value="1"/>
</dbReference>
<dbReference type="GO" id="GO:0017061">
    <property type="term" value="F:S-methyl-5-thioadenosine phosphorylase activity"/>
    <property type="evidence" value="ECO:0007669"/>
    <property type="project" value="UniProtKB-EC"/>
</dbReference>